<evidence type="ECO:0000313" key="2">
    <source>
        <dbReference type="EMBL" id="JAA91472.1"/>
    </source>
</evidence>
<dbReference type="AlphaFoldDB" id="S4PZR3"/>
<sequence length="82" mass="9384">AESRSPLSRTSTRLDRKRAPVLPSTRRNPKVQTWKRIVRAVWTGRKLSRTPTTKAAKLERKTPPKRARAIQDRGVGVNKVEK</sequence>
<protein>
    <submittedName>
        <fullName evidence="2">RNA polymerase-associated protein LEO1</fullName>
    </submittedName>
</protein>
<reference evidence="2" key="2">
    <citation type="submission" date="2013-05" db="EMBL/GenBank/DDBJ databases">
        <authorList>
            <person name="Carter J.-M."/>
            <person name="Baker S.C."/>
            <person name="Pink R."/>
            <person name="Carter D.R.F."/>
            <person name="Collins A."/>
            <person name="Tomlin J."/>
            <person name="Gibbs M."/>
            <person name="Breuker C.J."/>
        </authorList>
    </citation>
    <scope>NUCLEOTIDE SEQUENCE</scope>
    <source>
        <tissue evidence="2">Ovary</tissue>
    </source>
</reference>
<name>S4PZR3_9NEOP</name>
<dbReference type="EMBL" id="GAIX01001088">
    <property type="protein sequence ID" value="JAA91472.1"/>
    <property type="molecule type" value="Transcribed_RNA"/>
</dbReference>
<feature type="non-terminal residue" evidence="2">
    <location>
        <position position="1"/>
    </location>
</feature>
<proteinExistence type="predicted"/>
<accession>S4PZR3</accession>
<feature type="region of interest" description="Disordered" evidence="1">
    <location>
        <begin position="48"/>
        <end position="82"/>
    </location>
</feature>
<feature type="region of interest" description="Disordered" evidence="1">
    <location>
        <begin position="1"/>
        <end position="30"/>
    </location>
</feature>
<organism evidence="2">
    <name type="scientific">Pararge aegeria</name>
    <name type="common">speckled wood butterfly</name>
    <dbReference type="NCBI Taxonomy" id="116150"/>
    <lineage>
        <taxon>Eukaryota</taxon>
        <taxon>Metazoa</taxon>
        <taxon>Ecdysozoa</taxon>
        <taxon>Arthropoda</taxon>
        <taxon>Hexapoda</taxon>
        <taxon>Insecta</taxon>
        <taxon>Pterygota</taxon>
        <taxon>Neoptera</taxon>
        <taxon>Endopterygota</taxon>
        <taxon>Lepidoptera</taxon>
        <taxon>Glossata</taxon>
        <taxon>Ditrysia</taxon>
        <taxon>Papilionoidea</taxon>
        <taxon>Nymphalidae</taxon>
        <taxon>Satyrinae</taxon>
        <taxon>Satyrini</taxon>
        <taxon>Parargina</taxon>
        <taxon>Pararge</taxon>
    </lineage>
</organism>
<reference evidence="2" key="1">
    <citation type="journal article" date="2013" name="BMC Genomics">
        <title>Unscrambling butterfly oogenesis.</title>
        <authorList>
            <person name="Carter J.M."/>
            <person name="Baker S.C."/>
            <person name="Pink R."/>
            <person name="Carter D.R."/>
            <person name="Collins A."/>
            <person name="Tomlin J."/>
            <person name="Gibbs M."/>
            <person name="Breuker C.J."/>
        </authorList>
    </citation>
    <scope>NUCLEOTIDE SEQUENCE</scope>
    <source>
        <tissue evidence="2">Ovary</tissue>
    </source>
</reference>
<evidence type="ECO:0000256" key="1">
    <source>
        <dbReference type="SAM" id="MobiDB-lite"/>
    </source>
</evidence>
<feature type="compositionally biased region" description="Low complexity" evidence="1">
    <location>
        <begin position="1"/>
        <end position="11"/>
    </location>
</feature>